<reference evidence="2" key="1">
    <citation type="submission" date="2013-08" db="EMBL/GenBank/DDBJ databases">
        <authorList>
            <person name="Mendez C."/>
            <person name="Richter M."/>
            <person name="Ferrer M."/>
            <person name="Sanchez J."/>
        </authorList>
    </citation>
    <scope>NUCLEOTIDE SEQUENCE</scope>
</reference>
<dbReference type="Pfam" id="PF03719">
    <property type="entry name" value="Ribosomal_S5_C"/>
    <property type="match status" value="1"/>
</dbReference>
<feature type="domain" description="Small ribosomal subunit protein uS5 C-terminal" evidence="1">
    <location>
        <begin position="1"/>
        <end position="48"/>
    </location>
</feature>
<dbReference type="InterPro" id="IPR014721">
    <property type="entry name" value="Ribsml_uS5_D2-typ_fold_subgr"/>
</dbReference>
<dbReference type="GO" id="GO:0006412">
    <property type="term" value="P:translation"/>
    <property type="evidence" value="ECO:0007669"/>
    <property type="project" value="InterPro"/>
</dbReference>
<gene>
    <name evidence="2" type="ORF">B2A_04811</name>
</gene>
<dbReference type="AlphaFoldDB" id="T1BTY4"/>
<name>T1BTY4_9ZZZZ</name>
<comment type="caution">
    <text evidence="2">The sequence shown here is derived from an EMBL/GenBank/DDBJ whole genome shotgun (WGS) entry which is preliminary data.</text>
</comment>
<evidence type="ECO:0000259" key="1">
    <source>
        <dbReference type="Pfam" id="PF03719"/>
    </source>
</evidence>
<dbReference type="SUPFAM" id="SSF54211">
    <property type="entry name" value="Ribosomal protein S5 domain 2-like"/>
    <property type="match status" value="1"/>
</dbReference>
<reference evidence="2" key="2">
    <citation type="journal article" date="2014" name="ISME J.">
        <title>Microbial stratification in low pH oxic and suboxic macroscopic growths along an acid mine drainage.</title>
        <authorList>
            <person name="Mendez-Garcia C."/>
            <person name="Mesa V."/>
            <person name="Sprenger R.R."/>
            <person name="Richter M."/>
            <person name="Diez M.S."/>
            <person name="Solano J."/>
            <person name="Bargiela R."/>
            <person name="Golyshina O.V."/>
            <person name="Manteca A."/>
            <person name="Ramos J.L."/>
            <person name="Gallego J.R."/>
            <person name="Llorente I."/>
            <person name="Martins Dos Santos V.A."/>
            <person name="Jensen O.N."/>
            <person name="Pelaez A.I."/>
            <person name="Sanchez J."/>
            <person name="Ferrer M."/>
        </authorList>
    </citation>
    <scope>NUCLEOTIDE SEQUENCE</scope>
</reference>
<dbReference type="Gene3D" id="3.30.230.10">
    <property type="match status" value="1"/>
</dbReference>
<dbReference type="InterPro" id="IPR005324">
    <property type="entry name" value="Ribosomal_uS5_C"/>
</dbReference>
<protein>
    <submittedName>
        <fullName evidence="2">30S ribosomal protein S5P</fullName>
    </submittedName>
</protein>
<dbReference type="GO" id="GO:0003735">
    <property type="term" value="F:structural constituent of ribosome"/>
    <property type="evidence" value="ECO:0007669"/>
    <property type="project" value="InterPro"/>
</dbReference>
<organism evidence="2">
    <name type="scientific">mine drainage metagenome</name>
    <dbReference type="NCBI Taxonomy" id="410659"/>
    <lineage>
        <taxon>unclassified sequences</taxon>
        <taxon>metagenomes</taxon>
        <taxon>ecological metagenomes</taxon>
    </lineage>
</organism>
<dbReference type="GO" id="GO:0005840">
    <property type="term" value="C:ribosome"/>
    <property type="evidence" value="ECO:0007669"/>
    <property type="project" value="UniProtKB-KW"/>
</dbReference>
<dbReference type="InterPro" id="IPR020568">
    <property type="entry name" value="Ribosomal_Su5_D2-typ_SF"/>
</dbReference>
<feature type="non-terminal residue" evidence="2">
    <location>
        <position position="1"/>
    </location>
</feature>
<accession>T1BTY4</accession>
<keyword evidence="2" id="KW-0689">Ribosomal protein</keyword>
<dbReference type="EMBL" id="AUZZ01003265">
    <property type="protein sequence ID" value="EQD57420.1"/>
    <property type="molecule type" value="Genomic_DNA"/>
</dbReference>
<keyword evidence="2" id="KW-0687">Ribonucleoprotein</keyword>
<sequence length="57" mass="6392">VIASKTVRTVLELAGIKDMWTFSRGRTRDKYNMAIATYTALESLSNIKNSETIQVKA</sequence>
<proteinExistence type="predicted"/>
<evidence type="ECO:0000313" key="2">
    <source>
        <dbReference type="EMBL" id="EQD57420.1"/>
    </source>
</evidence>